<dbReference type="AlphaFoldDB" id="A0ABD0MH32"/>
<dbReference type="EMBL" id="JAMKFB020000399">
    <property type="protein sequence ID" value="KAL0149528.1"/>
    <property type="molecule type" value="Genomic_DNA"/>
</dbReference>
<feature type="region of interest" description="Disordered" evidence="1">
    <location>
        <begin position="1"/>
        <end position="32"/>
    </location>
</feature>
<evidence type="ECO:0000256" key="1">
    <source>
        <dbReference type="SAM" id="MobiDB-lite"/>
    </source>
</evidence>
<reference evidence="2 3" key="1">
    <citation type="submission" date="2024-05" db="EMBL/GenBank/DDBJ databases">
        <title>Genome sequencing and assembly of Indian major carp, Cirrhinus mrigala (Hamilton, 1822).</title>
        <authorList>
            <person name="Mohindra V."/>
            <person name="Chowdhury L.M."/>
            <person name="Lal K."/>
            <person name="Jena J.K."/>
        </authorList>
    </citation>
    <scope>NUCLEOTIDE SEQUENCE [LARGE SCALE GENOMIC DNA]</scope>
    <source>
        <strain evidence="2">CM1030</strain>
        <tissue evidence="2">Blood</tissue>
    </source>
</reference>
<organism evidence="2 3">
    <name type="scientific">Cirrhinus mrigala</name>
    <name type="common">Mrigala</name>
    <dbReference type="NCBI Taxonomy" id="683832"/>
    <lineage>
        <taxon>Eukaryota</taxon>
        <taxon>Metazoa</taxon>
        <taxon>Chordata</taxon>
        <taxon>Craniata</taxon>
        <taxon>Vertebrata</taxon>
        <taxon>Euteleostomi</taxon>
        <taxon>Actinopterygii</taxon>
        <taxon>Neopterygii</taxon>
        <taxon>Teleostei</taxon>
        <taxon>Ostariophysi</taxon>
        <taxon>Cypriniformes</taxon>
        <taxon>Cyprinidae</taxon>
        <taxon>Labeoninae</taxon>
        <taxon>Labeonini</taxon>
        <taxon>Cirrhinus</taxon>
    </lineage>
</organism>
<evidence type="ECO:0000313" key="3">
    <source>
        <dbReference type="Proteomes" id="UP001529510"/>
    </source>
</evidence>
<gene>
    <name evidence="2" type="ORF">M9458_055055</name>
</gene>
<accession>A0ABD0MH32</accession>
<sequence>MSLYEEREEGDVAHYQNHRAASPKPSCVSMKSEQSMGAPILFSDEAETFNP</sequence>
<dbReference type="Proteomes" id="UP001529510">
    <property type="component" value="Unassembled WGS sequence"/>
</dbReference>
<protein>
    <submittedName>
        <fullName evidence="2">Uncharacterized protein</fullName>
    </submittedName>
</protein>
<name>A0ABD0MH32_CIRMR</name>
<proteinExistence type="predicted"/>
<evidence type="ECO:0000313" key="2">
    <source>
        <dbReference type="EMBL" id="KAL0149528.1"/>
    </source>
</evidence>
<feature type="non-terminal residue" evidence="2">
    <location>
        <position position="51"/>
    </location>
</feature>
<keyword evidence="3" id="KW-1185">Reference proteome</keyword>
<comment type="caution">
    <text evidence="2">The sequence shown here is derived from an EMBL/GenBank/DDBJ whole genome shotgun (WGS) entry which is preliminary data.</text>
</comment>